<protein>
    <submittedName>
        <fullName evidence="1">Uncharacterized protein</fullName>
    </submittedName>
</protein>
<sequence>MFTLKMTLIALAWGSFLTAIAPDLAYDLLLAVVAWFTV</sequence>
<proteinExistence type="predicted"/>
<name>A0A1M7UH37_9BRAD</name>
<dbReference type="Proteomes" id="UP000184096">
    <property type="component" value="Chromosome I"/>
</dbReference>
<evidence type="ECO:0000313" key="1">
    <source>
        <dbReference type="EMBL" id="SHN82215.1"/>
    </source>
</evidence>
<accession>A0A1M7UH37</accession>
<keyword evidence="2" id="KW-1185">Reference proteome</keyword>
<dbReference type="EMBL" id="LT670849">
    <property type="protein sequence ID" value="SHN82215.1"/>
    <property type="molecule type" value="Genomic_DNA"/>
</dbReference>
<organism evidence="1 2">
    <name type="scientific">Bradyrhizobium erythrophlei</name>
    <dbReference type="NCBI Taxonomy" id="1437360"/>
    <lineage>
        <taxon>Bacteria</taxon>
        <taxon>Pseudomonadati</taxon>
        <taxon>Pseudomonadota</taxon>
        <taxon>Alphaproteobacteria</taxon>
        <taxon>Hyphomicrobiales</taxon>
        <taxon>Nitrobacteraceae</taxon>
        <taxon>Bradyrhizobium</taxon>
    </lineage>
</organism>
<dbReference type="AlphaFoldDB" id="A0A1M7UH37"/>
<reference evidence="2" key="1">
    <citation type="submission" date="2016-11" db="EMBL/GenBank/DDBJ databases">
        <authorList>
            <person name="Varghese N."/>
            <person name="Submissions S."/>
        </authorList>
    </citation>
    <scope>NUCLEOTIDE SEQUENCE [LARGE SCALE GENOMIC DNA]</scope>
    <source>
        <strain evidence="2">GAS401</strain>
    </source>
</reference>
<gene>
    <name evidence="1" type="ORF">SAMN05444170_5044</name>
</gene>
<evidence type="ECO:0000313" key="2">
    <source>
        <dbReference type="Proteomes" id="UP000184096"/>
    </source>
</evidence>